<feature type="domain" description="HTH myb-type" evidence="3">
    <location>
        <begin position="73"/>
        <end position="125"/>
    </location>
</feature>
<dbReference type="InterPro" id="IPR017930">
    <property type="entry name" value="Myb_dom"/>
</dbReference>
<evidence type="ECO:0000259" key="3">
    <source>
        <dbReference type="PROSITE" id="PS51294"/>
    </source>
</evidence>
<reference evidence="4 5" key="1">
    <citation type="journal article" date="2023" name="Nat. Commun.">
        <title>Origin of minicircular mitochondrial genomes in red algae.</title>
        <authorList>
            <person name="Lee Y."/>
            <person name="Cho C.H."/>
            <person name="Lee Y.M."/>
            <person name="Park S.I."/>
            <person name="Yang J.H."/>
            <person name="West J.A."/>
            <person name="Bhattacharya D."/>
            <person name="Yoon H.S."/>
        </authorList>
    </citation>
    <scope>NUCLEOTIDE SEQUENCE [LARGE SCALE GENOMIC DNA]</scope>
    <source>
        <strain evidence="4 5">CCMP1338</strain>
        <tissue evidence="4">Whole cell</tissue>
    </source>
</reference>
<protein>
    <submittedName>
        <fullName evidence="4">Uncharacterized protein</fullName>
    </submittedName>
</protein>
<feature type="domain" description="HTH myb-type" evidence="3">
    <location>
        <begin position="127"/>
        <end position="176"/>
    </location>
</feature>
<dbReference type="PANTHER" id="PTHR45614">
    <property type="entry name" value="MYB PROTEIN-RELATED"/>
    <property type="match status" value="1"/>
</dbReference>
<dbReference type="AlphaFoldDB" id="A0AAV8UWA2"/>
<dbReference type="Proteomes" id="UP001157974">
    <property type="component" value="Unassembled WGS sequence"/>
</dbReference>
<evidence type="ECO:0000313" key="5">
    <source>
        <dbReference type="Proteomes" id="UP001157974"/>
    </source>
</evidence>
<dbReference type="SUPFAM" id="SSF46689">
    <property type="entry name" value="Homeodomain-like"/>
    <property type="match status" value="1"/>
</dbReference>
<gene>
    <name evidence="4" type="ORF">NDN08_001839</name>
</gene>
<evidence type="ECO:0000313" key="4">
    <source>
        <dbReference type="EMBL" id="KAJ8905332.1"/>
    </source>
</evidence>
<dbReference type="InterPro" id="IPR009057">
    <property type="entry name" value="Homeodomain-like_sf"/>
</dbReference>
<comment type="caution">
    <text evidence="4">The sequence shown here is derived from an EMBL/GenBank/DDBJ whole genome shotgun (WGS) entry which is preliminary data.</text>
</comment>
<dbReference type="CDD" id="cd00167">
    <property type="entry name" value="SANT"/>
    <property type="match status" value="2"/>
</dbReference>
<dbReference type="PROSITE" id="PS51294">
    <property type="entry name" value="HTH_MYB"/>
    <property type="match status" value="2"/>
</dbReference>
<proteinExistence type="predicted"/>
<dbReference type="PROSITE" id="PS50090">
    <property type="entry name" value="MYB_LIKE"/>
    <property type="match status" value="2"/>
</dbReference>
<evidence type="ECO:0000259" key="2">
    <source>
        <dbReference type="PROSITE" id="PS50090"/>
    </source>
</evidence>
<dbReference type="PANTHER" id="PTHR45614:SF249">
    <property type="entry name" value="OS03G0236300 PROTEIN"/>
    <property type="match status" value="1"/>
</dbReference>
<accession>A0AAV8UWA2</accession>
<feature type="domain" description="Myb-like" evidence="2">
    <location>
        <begin position="122"/>
        <end position="168"/>
    </location>
</feature>
<dbReference type="SMART" id="SM00717">
    <property type="entry name" value="SANT"/>
    <property type="match status" value="2"/>
</dbReference>
<feature type="region of interest" description="Disordered" evidence="1">
    <location>
        <begin position="39"/>
        <end position="63"/>
    </location>
</feature>
<name>A0AAV8UWA2_9RHOD</name>
<organism evidence="4 5">
    <name type="scientific">Rhodosorus marinus</name>
    <dbReference type="NCBI Taxonomy" id="101924"/>
    <lineage>
        <taxon>Eukaryota</taxon>
        <taxon>Rhodophyta</taxon>
        <taxon>Stylonematophyceae</taxon>
        <taxon>Stylonematales</taxon>
        <taxon>Stylonemataceae</taxon>
        <taxon>Rhodosorus</taxon>
    </lineage>
</organism>
<dbReference type="GO" id="GO:0000978">
    <property type="term" value="F:RNA polymerase II cis-regulatory region sequence-specific DNA binding"/>
    <property type="evidence" value="ECO:0007669"/>
    <property type="project" value="TreeGrafter"/>
</dbReference>
<dbReference type="GO" id="GO:0000981">
    <property type="term" value="F:DNA-binding transcription factor activity, RNA polymerase II-specific"/>
    <property type="evidence" value="ECO:0007669"/>
    <property type="project" value="TreeGrafter"/>
</dbReference>
<dbReference type="Gene3D" id="1.10.10.60">
    <property type="entry name" value="Homeodomain-like"/>
    <property type="match status" value="2"/>
</dbReference>
<dbReference type="InterPro" id="IPR050560">
    <property type="entry name" value="MYB_TF"/>
</dbReference>
<dbReference type="GO" id="GO:0005634">
    <property type="term" value="C:nucleus"/>
    <property type="evidence" value="ECO:0007669"/>
    <property type="project" value="TreeGrafter"/>
</dbReference>
<evidence type="ECO:0000256" key="1">
    <source>
        <dbReference type="SAM" id="MobiDB-lite"/>
    </source>
</evidence>
<feature type="domain" description="Myb-like" evidence="2">
    <location>
        <begin position="74"/>
        <end position="121"/>
    </location>
</feature>
<dbReference type="Pfam" id="PF13921">
    <property type="entry name" value="Myb_DNA-bind_6"/>
    <property type="match status" value="1"/>
</dbReference>
<sequence>MLKVFVSGRNEVEMGRARIAVSDLLNEEDDDDAVLEPESSFDIGGARPDFPEQHEVARGDSLERKNLGAPTIRRRKRWTAEEDVLLRSLVEKHGPLRWNVIAENFDGRDGQHLRLRWMNHLRPSLDKKPWTPSEDETILRLQRLYGNSWVRIANSLPGRSDNAIKNRFYLLKKYQEQASSSSRSRG</sequence>
<dbReference type="EMBL" id="JAMWBK010000005">
    <property type="protein sequence ID" value="KAJ8905332.1"/>
    <property type="molecule type" value="Genomic_DNA"/>
</dbReference>
<dbReference type="InterPro" id="IPR001005">
    <property type="entry name" value="SANT/Myb"/>
</dbReference>
<feature type="compositionally biased region" description="Basic and acidic residues" evidence="1">
    <location>
        <begin position="49"/>
        <end position="63"/>
    </location>
</feature>
<keyword evidence="5" id="KW-1185">Reference proteome</keyword>